<sequence length="599" mass="65626">MIRGPYNGYDEHAVPMRRPSPPRYGGPDNRGGYGGGDRGPANEHGGNERRGRGGRGRNRGRGGRGGGGGGGGGGGPLPPPAFPTYHDGPIDPYYPPGQPPQDEYYRDDYGPGGYDDAPRRRGPPPARRDRETNENLIEERIQRERPCRTLFIRNIKYESNGEAIRARFEEFGEIKTFFDLIATRGMVFVTFFDLRAAERARDRLQGTDISGRPIDVHYSLPRENETNSRCDKEKNQGSLHVTLRDSSNRQAINHNEVRRIFSQYGDVKSVHPSGGGRDTAIAEMFDMRATEQIFETMNRAPLQDGFMELDWAWDIPETPLPPPVSNPLPRRPDPPREREPRGYDDDYREPAPAPRGGGGGGRGRGRGRGRGGSGYDDRDDYRGRRDSRGGQDDFEPRRGGGRQEDRYPEDPYRGPRGGGDAPQPEPDRLEAAKKVQELLQALKQPAAGQAQSPIRATQPPPPLPQQQQQLAYYGAPQHNYPPQQQLPQNSYAPPQQSSVPGYPPHPNSAPQLIPNAATIAASLPPSVLALLHQANALGQPGQPQPAYQPHAQGPPNPYGPSMSYSPPPPATAPGTAAATNPAAMQQILAMIAAQSKRAQ</sequence>
<feature type="compositionally biased region" description="Polar residues" evidence="3">
    <location>
        <begin position="480"/>
        <end position="499"/>
    </location>
</feature>
<keyword evidence="1 2" id="KW-0694">RNA-binding</keyword>
<feature type="compositionally biased region" description="Basic and acidic residues" evidence="3">
    <location>
        <begin position="375"/>
        <end position="413"/>
    </location>
</feature>
<keyword evidence="6" id="KW-1185">Reference proteome</keyword>
<dbReference type="AlphaFoldDB" id="A0A165F3P1"/>
<proteinExistence type="predicted"/>
<dbReference type="InterPro" id="IPR012677">
    <property type="entry name" value="Nucleotide-bd_a/b_plait_sf"/>
</dbReference>
<evidence type="ECO:0000256" key="2">
    <source>
        <dbReference type="PROSITE-ProRule" id="PRU00176"/>
    </source>
</evidence>
<dbReference type="InParanoid" id="A0A165F3P1"/>
<accession>A0A165F3P1</accession>
<protein>
    <recommendedName>
        <fullName evidence="4">RRM domain-containing protein</fullName>
    </recommendedName>
</protein>
<feature type="region of interest" description="Disordered" evidence="3">
    <location>
        <begin position="318"/>
        <end position="513"/>
    </location>
</feature>
<reference evidence="5 6" key="1">
    <citation type="journal article" date="2016" name="Mol. Biol. Evol.">
        <title>Comparative Genomics of Early-Diverging Mushroom-Forming Fungi Provides Insights into the Origins of Lignocellulose Decay Capabilities.</title>
        <authorList>
            <person name="Nagy L.G."/>
            <person name="Riley R."/>
            <person name="Tritt A."/>
            <person name="Adam C."/>
            <person name="Daum C."/>
            <person name="Floudas D."/>
            <person name="Sun H."/>
            <person name="Yadav J.S."/>
            <person name="Pangilinan J."/>
            <person name="Larsson K.H."/>
            <person name="Matsuura K."/>
            <person name="Barry K."/>
            <person name="Labutti K."/>
            <person name="Kuo R."/>
            <person name="Ohm R.A."/>
            <person name="Bhattacharya S.S."/>
            <person name="Shirouzu T."/>
            <person name="Yoshinaga Y."/>
            <person name="Martin F.M."/>
            <person name="Grigoriev I.V."/>
            <person name="Hibbett D.S."/>
        </authorList>
    </citation>
    <scope>NUCLEOTIDE SEQUENCE [LARGE SCALE GENOMIC DNA]</scope>
    <source>
        <strain evidence="5 6">HHB12733</strain>
    </source>
</reference>
<dbReference type="Proteomes" id="UP000076842">
    <property type="component" value="Unassembled WGS sequence"/>
</dbReference>
<feature type="region of interest" description="Disordered" evidence="3">
    <location>
        <begin position="1"/>
        <end position="134"/>
    </location>
</feature>
<feature type="domain" description="RRM" evidence="4">
    <location>
        <begin position="148"/>
        <end position="221"/>
    </location>
</feature>
<dbReference type="PANTHER" id="PTHR23189">
    <property type="entry name" value="RNA RECOGNITION MOTIF-CONTAINING"/>
    <property type="match status" value="1"/>
</dbReference>
<evidence type="ECO:0000256" key="1">
    <source>
        <dbReference type="ARBA" id="ARBA00022884"/>
    </source>
</evidence>
<feature type="compositionally biased region" description="Gly residues" evidence="3">
    <location>
        <begin position="63"/>
        <end position="75"/>
    </location>
</feature>
<dbReference type="SUPFAM" id="SSF54928">
    <property type="entry name" value="RNA-binding domain, RBD"/>
    <property type="match status" value="1"/>
</dbReference>
<evidence type="ECO:0000313" key="6">
    <source>
        <dbReference type="Proteomes" id="UP000076842"/>
    </source>
</evidence>
<feature type="compositionally biased region" description="Basic and acidic residues" evidence="3">
    <location>
        <begin position="330"/>
        <end position="349"/>
    </location>
</feature>
<dbReference type="Gene3D" id="3.30.70.330">
    <property type="match status" value="2"/>
</dbReference>
<organism evidence="5 6">
    <name type="scientific">Calocera cornea HHB12733</name>
    <dbReference type="NCBI Taxonomy" id="1353952"/>
    <lineage>
        <taxon>Eukaryota</taxon>
        <taxon>Fungi</taxon>
        <taxon>Dikarya</taxon>
        <taxon>Basidiomycota</taxon>
        <taxon>Agaricomycotina</taxon>
        <taxon>Dacrymycetes</taxon>
        <taxon>Dacrymycetales</taxon>
        <taxon>Dacrymycetaceae</taxon>
        <taxon>Calocera</taxon>
    </lineage>
</organism>
<feature type="compositionally biased region" description="Low complexity" evidence="3">
    <location>
        <begin position="534"/>
        <end position="551"/>
    </location>
</feature>
<feature type="compositionally biased region" description="Basic residues" evidence="3">
    <location>
        <begin position="52"/>
        <end position="62"/>
    </location>
</feature>
<feature type="compositionally biased region" description="Basic and acidic residues" evidence="3">
    <location>
        <begin position="425"/>
        <end position="436"/>
    </location>
</feature>
<gene>
    <name evidence="5" type="ORF">CALCODRAFT_497815</name>
</gene>
<evidence type="ECO:0000256" key="3">
    <source>
        <dbReference type="SAM" id="MobiDB-lite"/>
    </source>
</evidence>
<dbReference type="OrthoDB" id="439808at2759"/>
<dbReference type="Pfam" id="PF00076">
    <property type="entry name" value="RRM_1"/>
    <property type="match status" value="1"/>
</dbReference>
<dbReference type="PROSITE" id="PS50102">
    <property type="entry name" value="RRM"/>
    <property type="match status" value="1"/>
</dbReference>
<feature type="region of interest" description="Disordered" evidence="3">
    <location>
        <begin position="534"/>
        <end position="579"/>
    </location>
</feature>
<dbReference type="EMBL" id="KV423983">
    <property type="protein sequence ID" value="KZT56120.1"/>
    <property type="molecule type" value="Genomic_DNA"/>
</dbReference>
<dbReference type="GO" id="GO:0003723">
    <property type="term" value="F:RNA binding"/>
    <property type="evidence" value="ECO:0007669"/>
    <property type="project" value="UniProtKB-UniRule"/>
</dbReference>
<dbReference type="SMART" id="SM00360">
    <property type="entry name" value="RRM"/>
    <property type="match status" value="2"/>
</dbReference>
<name>A0A165F3P1_9BASI</name>
<evidence type="ECO:0000259" key="4">
    <source>
        <dbReference type="PROSITE" id="PS50102"/>
    </source>
</evidence>
<dbReference type="InterPro" id="IPR034453">
    <property type="entry name" value="MEI2-like_RRM1"/>
</dbReference>
<dbReference type="InterPro" id="IPR000504">
    <property type="entry name" value="RRM_dom"/>
</dbReference>
<dbReference type="InterPro" id="IPR035979">
    <property type="entry name" value="RBD_domain_sf"/>
</dbReference>
<evidence type="ECO:0000313" key="5">
    <source>
        <dbReference type="EMBL" id="KZT56120.1"/>
    </source>
</evidence>
<dbReference type="CDD" id="cd12524">
    <property type="entry name" value="RRM1_MEI2_like"/>
    <property type="match status" value="1"/>
</dbReference>
<feature type="compositionally biased region" description="Gly residues" evidence="3">
    <location>
        <begin position="28"/>
        <end position="38"/>
    </location>
</feature>